<dbReference type="GeneID" id="34623081"/>
<gene>
    <name evidence="3" type="primary">LOC34623081</name>
</gene>
<name>A0A6P5WDW6_9EIME</name>
<evidence type="ECO:0000313" key="3">
    <source>
        <dbReference type="RefSeq" id="XP_022589443.2"/>
    </source>
</evidence>
<keyword evidence="2" id="KW-1185">Reference proteome</keyword>
<organism evidence="2 3">
    <name type="scientific">Cyclospora cayetanensis</name>
    <dbReference type="NCBI Taxonomy" id="88456"/>
    <lineage>
        <taxon>Eukaryota</taxon>
        <taxon>Sar</taxon>
        <taxon>Alveolata</taxon>
        <taxon>Apicomplexa</taxon>
        <taxon>Conoidasida</taxon>
        <taxon>Coccidia</taxon>
        <taxon>Eucoccidiorida</taxon>
        <taxon>Eimeriorina</taxon>
        <taxon>Eimeriidae</taxon>
        <taxon>Cyclospora</taxon>
    </lineage>
</organism>
<keyword evidence="1" id="KW-0732">Signal</keyword>
<dbReference type="OrthoDB" id="10262892at2759"/>
<accession>A0A6P5WDW6</accession>
<protein>
    <submittedName>
        <fullName evidence="3">Uncharacterized protein LOC34623081</fullName>
    </submittedName>
</protein>
<sequence length="277" mass="30156">MAIGPLGRIVAQFIFVAGSALGRAVVQAYKDAAKQGIAAGGAARSQPLSLRPRMSNDEARKILGFGSDCHETLVRADEQLLVRFDDPAPALHACGRVLLYDASSHSQLRRIGAIDISESTTVAHEAPLACAPRDSQWPRLYWAFVACWLTWIFTQAVQDLASSPFFARIRYSLKLLKPSALQCDQALYKRPPMRGAPALQSTQKHDANSLRVAGVLGGHQRVPTGLQFEYHLNTGGTRWISKKFANKKPPSADHLAQTVRHPKAVMLVSSPTAKAAQ</sequence>
<dbReference type="RefSeq" id="XP_022589443.2">
    <property type="nucleotide sequence ID" value="XM_022736215.2"/>
</dbReference>
<proteinExistence type="predicted"/>
<feature type="chain" id="PRO_5028204535" evidence="1">
    <location>
        <begin position="29"/>
        <end position="277"/>
    </location>
</feature>
<feature type="signal peptide" evidence="1">
    <location>
        <begin position="1"/>
        <end position="28"/>
    </location>
</feature>
<reference evidence="3" key="1">
    <citation type="submission" date="2025-08" db="UniProtKB">
        <authorList>
            <consortium name="RefSeq"/>
        </authorList>
    </citation>
    <scope>IDENTIFICATION</scope>
</reference>
<dbReference type="AlphaFoldDB" id="A0A6P5WDW6"/>
<evidence type="ECO:0000313" key="2">
    <source>
        <dbReference type="Proteomes" id="UP000515125"/>
    </source>
</evidence>
<evidence type="ECO:0000256" key="1">
    <source>
        <dbReference type="SAM" id="SignalP"/>
    </source>
</evidence>
<dbReference type="Proteomes" id="UP000515125">
    <property type="component" value="Unplaced"/>
</dbReference>